<evidence type="ECO:0000256" key="3">
    <source>
        <dbReference type="ARBA" id="ARBA00010088"/>
    </source>
</evidence>
<dbReference type="GO" id="GO:0004177">
    <property type="term" value="F:aminopeptidase activity"/>
    <property type="evidence" value="ECO:0007669"/>
    <property type="project" value="UniProtKB-UniRule"/>
</dbReference>
<feature type="active site" description="Proton donor" evidence="12">
    <location>
        <position position="289"/>
    </location>
</feature>
<evidence type="ECO:0000256" key="10">
    <source>
        <dbReference type="ARBA" id="ARBA00029605"/>
    </source>
</evidence>
<dbReference type="Gene3D" id="3.40.50.1820">
    <property type="entry name" value="alpha/beta hydrolase"/>
    <property type="match status" value="1"/>
</dbReference>
<dbReference type="Pfam" id="PF00561">
    <property type="entry name" value="Abhydrolase_1"/>
    <property type="match status" value="1"/>
</dbReference>
<dbReference type="GO" id="GO:0005737">
    <property type="term" value="C:cytoplasm"/>
    <property type="evidence" value="ECO:0007669"/>
    <property type="project" value="UniProtKB-SubCell"/>
</dbReference>
<dbReference type="InterPro" id="IPR000073">
    <property type="entry name" value="AB_hydrolase_1"/>
</dbReference>
<dbReference type="RefSeq" id="WP_112351009.1">
    <property type="nucleotide sequence ID" value="NZ_LS483452.1"/>
</dbReference>
<dbReference type="EC" id="3.4.11.5" evidence="4 11"/>
<evidence type="ECO:0000256" key="4">
    <source>
        <dbReference type="ARBA" id="ARBA00012568"/>
    </source>
</evidence>
<protein>
    <recommendedName>
        <fullName evidence="5 11">Proline iminopeptidase</fullName>
        <shortName evidence="11">PIP</shortName>
        <ecNumber evidence="4 11">3.4.11.5</ecNumber>
    </recommendedName>
    <alternativeName>
        <fullName evidence="10 11">Prolyl aminopeptidase</fullName>
    </alternativeName>
</protein>
<comment type="similarity">
    <text evidence="3 11">Belongs to the peptidase S33 family.</text>
</comment>
<evidence type="ECO:0000256" key="6">
    <source>
        <dbReference type="ARBA" id="ARBA00022438"/>
    </source>
</evidence>
<dbReference type="PANTHER" id="PTHR43722:SF1">
    <property type="entry name" value="PROLINE IMINOPEPTIDASE"/>
    <property type="match status" value="1"/>
</dbReference>
<evidence type="ECO:0000256" key="12">
    <source>
        <dbReference type="PIRSR" id="PIRSR006431-1"/>
    </source>
</evidence>
<keyword evidence="13" id="KW-0812">Transmembrane</keyword>
<dbReference type="Proteomes" id="UP000250123">
    <property type="component" value="Chromosome SHEWBE"/>
</dbReference>
<feature type="active site" description="Nucleophile" evidence="12">
    <location>
        <position position="107"/>
    </location>
</feature>
<evidence type="ECO:0000313" key="16">
    <source>
        <dbReference type="Proteomes" id="UP000250123"/>
    </source>
</evidence>
<keyword evidence="7 11" id="KW-0963">Cytoplasm</keyword>
<dbReference type="InterPro" id="IPR029058">
    <property type="entry name" value="AB_hydrolase_fold"/>
</dbReference>
<dbReference type="PRINTS" id="PR00793">
    <property type="entry name" value="PROAMNOPTASE"/>
</dbReference>
<comment type="catalytic activity">
    <reaction evidence="1 11">
        <text>Release of N-terminal proline from a peptide.</text>
        <dbReference type="EC" id="3.4.11.5"/>
    </reaction>
</comment>
<name>A0A330LXD1_9GAMM</name>
<comment type="subcellular location">
    <subcellularLocation>
        <location evidence="2 11">Cytoplasm</location>
    </subcellularLocation>
</comment>
<dbReference type="EMBL" id="LS483452">
    <property type="protein sequence ID" value="SQH74248.1"/>
    <property type="molecule type" value="Genomic_DNA"/>
</dbReference>
<dbReference type="PIRSF" id="PIRSF006431">
    <property type="entry name" value="Pept_S33"/>
    <property type="match status" value="1"/>
</dbReference>
<evidence type="ECO:0000256" key="13">
    <source>
        <dbReference type="SAM" id="Phobius"/>
    </source>
</evidence>
<evidence type="ECO:0000256" key="7">
    <source>
        <dbReference type="ARBA" id="ARBA00022490"/>
    </source>
</evidence>
<evidence type="ECO:0000259" key="14">
    <source>
        <dbReference type="Pfam" id="PF00561"/>
    </source>
</evidence>
<sequence length="314" mass="34943">MRSLPTFIRRDWLDVGDGHQLHLAQYGDPAGVPVLYLHGGPGAGCMSEELALFDGDNCHVLMLDQRGAGRSKPLGETDKNNILALLKDLEKVRLWLGIPAWCLVGGSFGATLGMLYSGLYPEKVLSQVYWGLFIPSEDGTNWLYSNKGAANLFADEYLAFTAVAPSCSHVDQLFATYRLGLKHNDADTRHHYIRSWLVWEAALAMPTNEGVSSDAFLSKSLAEIELHFASHQYFGAYSLMREISVGIQAPSRILQGELDWVCPTQIVEKFLTQFGNDCINYSVIKSGYHGLADDKMFREVVYAIREMANNIKEV</sequence>
<dbReference type="InterPro" id="IPR005944">
    <property type="entry name" value="Pro_iminopeptidase"/>
</dbReference>
<dbReference type="InterPro" id="IPR002410">
    <property type="entry name" value="Peptidase_S33"/>
</dbReference>
<dbReference type="OrthoDB" id="9796770at2"/>
<organism evidence="15 16">
    <name type="scientific">Shewanella benthica</name>
    <dbReference type="NCBI Taxonomy" id="43661"/>
    <lineage>
        <taxon>Bacteria</taxon>
        <taxon>Pseudomonadati</taxon>
        <taxon>Pseudomonadota</taxon>
        <taxon>Gammaproteobacteria</taxon>
        <taxon>Alteromonadales</taxon>
        <taxon>Shewanellaceae</taxon>
        <taxon>Shewanella</taxon>
    </lineage>
</organism>
<feature type="active site" evidence="12">
    <location>
        <position position="259"/>
    </location>
</feature>
<evidence type="ECO:0000256" key="8">
    <source>
        <dbReference type="ARBA" id="ARBA00022670"/>
    </source>
</evidence>
<keyword evidence="9 11" id="KW-0378">Hydrolase</keyword>
<evidence type="ECO:0000313" key="15">
    <source>
        <dbReference type="EMBL" id="SQH74248.1"/>
    </source>
</evidence>
<evidence type="ECO:0000256" key="1">
    <source>
        <dbReference type="ARBA" id="ARBA00001585"/>
    </source>
</evidence>
<dbReference type="AlphaFoldDB" id="A0A330LXD1"/>
<dbReference type="SUPFAM" id="SSF53474">
    <property type="entry name" value="alpha/beta-Hydrolases"/>
    <property type="match status" value="1"/>
</dbReference>
<proteinExistence type="inferred from homology"/>
<reference evidence="16" key="1">
    <citation type="submission" date="2018-06" db="EMBL/GenBank/DDBJ databases">
        <authorList>
            <person name="Cea G.-C."/>
            <person name="William W."/>
        </authorList>
    </citation>
    <scope>NUCLEOTIDE SEQUENCE [LARGE SCALE GENOMIC DNA]</scope>
    <source>
        <strain evidence="16">DB21MT-2</strain>
    </source>
</reference>
<keyword evidence="8 11" id="KW-0645">Protease</keyword>
<keyword evidence="13" id="KW-0472">Membrane</keyword>
<gene>
    <name evidence="15" type="ORF">SHEWBE_0252</name>
</gene>
<evidence type="ECO:0000256" key="11">
    <source>
        <dbReference type="PIRNR" id="PIRNR006431"/>
    </source>
</evidence>
<feature type="transmembrane region" description="Helical" evidence="13">
    <location>
        <begin position="94"/>
        <end position="116"/>
    </location>
</feature>
<feature type="domain" description="AB hydrolase-1" evidence="14">
    <location>
        <begin position="33"/>
        <end position="289"/>
    </location>
</feature>
<dbReference type="KEGG" id="sbk:SHEWBE_0252"/>
<evidence type="ECO:0000256" key="5">
    <source>
        <dbReference type="ARBA" id="ARBA00021843"/>
    </source>
</evidence>
<evidence type="ECO:0000256" key="2">
    <source>
        <dbReference type="ARBA" id="ARBA00004496"/>
    </source>
</evidence>
<evidence type="ECO:0000256" key="9">
    <source>
        <dbReference type="ARBA" id="ARBA00022801"/>
    </source>
</evidence>
<dbReference type="GO" id="GO:0006508">
    <property type="term" value="P:proteolysis"/>
    <property type="evidence" value="ECO:0007669"/>
    <property type="project" value="UniProtKB-KW"/>
</dbReference>
<keyword evidence="6 11" id="KW-0031">Aminopeptidase</keyword>
<keyword evidence="13" id="KW-1133">Transmembrane helix</keyword>
<accession>A0A330LXD1</accession>
<dbReference type="PANTHER" id="PTHR43722">
    <property type="entry name" value="PROLINE IMINOPEPTIDASE"/>
    <property type="match status" value="1"/>
</dbReference>